<dbReference type="AlphaFoldDB" id="A0A066TWH4"/>
<evidence type="ECO:0000256" key="1">
    <source>
        <dbReference type="SAM" id="MobiDB-lite"/>
    </source>
</evidence>
<evidence type="ECO:0000313" key="2">
    <source>
        <dbReference type="EMBL" id="KDN19165.1"/>
    </source>
</evidence>
<feature type="region of interest" description="Disordered" evidence="1">
    <location>
        <begin position="1"/>
        <end position="41"/>
    </location>
</feature>
<organism evidence="2 3">
    <name type="scientific">Amycolatopsis rifamycinica</name>
    <dbReference type="NCBI Taxonomy" id="287986"/>
    <lineage>
        <taxon>Bacteria</taxon>
        <taxon>Bacillati</taxon>
        <taxon>Actinomycetota</taxon>
        <taxon>Actinomycetes</taxon>
        <taxon>Pseudonocardiales</taxon>
        <taxon>Pseudonocardiaceae</taxon>
        <taxon>Amycolatopsis</taxon>
    </lineage>
</organism>
<feature type="compositionally biased region" description="Basic and acidic residues" evidence="1">
    <location>
        <begin position="28"/>
        <end position="37"/>
    </location>
</feature>
<dbReference type="RefSeq" id="WP_043784579.1">
    <property type="nucleotide sequence ID" value="NZ_JMQI01000055.1"/>
</dbReference>
<comment type="caution">
    <text evidence="2">The sequence shown here is derived from an EMBL/GenBank/DDBJ whole genome shotgun (WGS) entry which is preliminary data.</text>
</comment>
<keyword evidence="3" id="KW-1185">Reference proteome</keyword>
<reference evidence="2 3" key="1">
    <citation type="submission" date="2014-05" db="EMBL/GenBank/DDBJ databases">
        <title>Draft genome sequence of Amycolatopsis rifamycinica DSM 46095.</title>
        <authorList>
            <person name="Lal R."/>
            <person name="Saxena A."/>
            <person name="Kumari R."/>
            <person name="Mukherjee U."/>
            <person name="Singh P."/>
            <person name="Sangwan N."/>
            <person name="Mahato N.K."/>
        </authorList>
    </citation>
    <scope>NUCLEOTIDE SEQUENCE [LARGE SCALE GENOMIC DNA]</scope>
    <source>
        <strain evidence="2 3">DSM 46095</strain>
    </source>
</reference>
<feature type="compositionally biased region" description="Basic and acidic residues" evidence="1">
    <location>
        <begin position="1"/>
        <end position="18"/>
    </location>
</feature>
<gene>
    <name evidence="2" type="ORF">DV20_26270</name>
</gene>
<evidence type="ECO:0000313" key="3">
    <source>
        <dbReference type="Proteomes" id="UP000027345"/>
    </source>
</evidence>
<dbReference type="STRING" id="287986.DV20_26270"/>
<sequence>MAHAGEFRPEGRVRDVASGHEATMTARPRADERRAEGPEPGAVRVASVDAFARHEQLAGHSDRESRRLWPPALERAGPRPEGTITLDAAGPDFAERRGLGALAGSAERHATTLKPTTPARLVALPDLPGVRVERAA</sequence>
<accession>A0A066TWH4</accession>
<proteinExistence type="predicted"/>
<dbReference type="EMBL" id="JMQI01000055">
    <property type="protein sequence ID" value="KDN19165.1"/>
    <property type="molecule type" value="Genomic_DNA"/>
</dbReference>
<dbReference type="Proteomes" id="UP000027345">
    <property type="component" value="Unassembled WGS sequence"/>
</dbReference>
<protein>
    <submittedName>
        <fullName evidence="2">Uncharacterized protein</fullName>
    </submittedName>
</protein>
<feature type="compositionally biased region" description="Basic and acidic residues" evidence="1">
    <location>
        <begin position="55"/>
        <end position="67"/>
    </location>
</feature>
<name>A0A066TWH4_9PSEU</name>
<feature type="region of interest" description="Disordered" evidence="1">
    <location>
        <begin position="55"/>
        <end position="86"/>
    </location>
</feature>